<dbReference type="Proteomes" id="UP000204221">
    <property type="component" value="Chromosome"/>
</dbReference>
<protein>
    <submittedName>
        <fullName evidence="1">Uncharacterized protein</fullName>
    </submittedName>
</protein>
<evidence type="ECO:0000313" key="1">
    <source>
        <dbReference type="EMBL" id="ASO21640.1"/>
    </source>
</evidence>
<dbReference type="EMBL" id="CP022521">
    <property type="protein sequence ID" value="ASO21640.1"/>
    <property type="molecule type" value="Genomic_DNA"/>
</dbReference>
<gene>
    <name evidence="1" type="ORF">AHOG_20110</name>
</gene>
<dbReference type="KEGG" id="ahg:AHOG_20110"/>
<name>A0A221W6P7_9PSEU</name>
<organism evidence="1 2">
    <name type="scientific">Actinoalloteichus hoggarensis</name>
    <dbReference type="NCBI Taxonomy" id="1470176"/>
    <lineage>
        <taxon>Bacteria</taxon>
        <taxon>Bacillati</taxon>
        <taxon>Actinomycetota</taxon>
        <taxon>Actinomycetes</taxon>
        <taxon>Pseudonocardiales</taxon>
        <taxon>Pseudonocardiaceae</taxon>
        <taxon>Actinoalloteichus</taxon>
    </lineage>
</organism>
<accession>A0A221W6P7</accession>
<dbReference type="AlphaFoldDB" id="A0A221W6P7"/>
<proteinExistence type="predicted"/>
<evidence type="ECO:0000313" key="2">
    <source>
        <dbReference type="Proteomes" id="UP000204221"/>
    </source>
</evidence>
<reference evidence="1 2" key="1">
    <citation type="submission" date="2017-07" db="EMBL/GenBank/DDBJ databases">
        <title>Complete genome sequence of Actinoalloteichus hoggarensis DSM 45943, type strain of Actinoalloteichus hoggarensis.</title>
        <authorList>
            <person name="Ruckert C."/>
            <person name="Nouioui I."/>
            <person name="Willmese J."/>
            <person name="van Wezel G."/>
            <person name="Klenk H.-P."/>
            <person name="Kalinowski J."/>
            <person name="Zotchev S.B."/>
        </authorList>
    </citation>
    <scope>NUCLEOTIDE SEQUENCE [LARGE SCALE GENOMIC DNA]</scope>
    <source>
        <strain evidence="1 2">DSM 45943</strain>
    </source>
</reference>
<sequence length="32" mass="3616">MPFATSLDYIHVQARIAMDLITLGGRGSRIRR</sequence>
<keyword evidence="2" id="KW-1185">Reference proteome</keyword>